<dbReference type="InterPro" id="IPR050392">
    <property type="entry name" value="Collagen/C1q_domain"/>
</dbReference>
<feature type="domain" description="C1q" evidence="6">
    <location>
        <begin position="86"/>
        <end position="217"/>
    </location>
</feature>
<reference evidence="7" key="1">
    <citation type="submission" date="2020-08" db="EMBL/GenBank/DDBJ databases">
        <title>Chromosome-level assembly of Southern catfish (Silurus meridionalis) provides insights into visual adaptation to the nocturnal and benthic lifestyles.</title>
        <authorList>
            <person name="Zhang Y."/>
            <person name="Wang D."/>
            <person name="Peng Z."/>
        </authorList>
    </citation>
    <scope>NUCLEOTIDE SEQUENCE</scope>
    <source>
        <strain evidence="7">SWU-2019-XX</strain>
        <tissue evidence="7">Muscle</tissue>
    </source>
</reference>
<dbReference type="PANTHER" id="PTHR15427">
    <property type="entry name" value="EMILIN ELASTIN MICROFIBRIL INTERFACE-LOCATED PROTEIN ELASTIN MICROFIBRIL INTERFACER"/>
    <property type="match status" value="1"/>
</dbReference>
<evidence type="ECO:0000256" key="3">
    <source>
        <dbReference type="ARBA" id="ARBA00022530"/>
    </source>
</evidence>
<name>A0A8T0AFL1_SILME</name>
<keyword evidence="2" id="KW-0964">Secreted</keyword>
<dbReference type="Pfam" id="PF00386">
    <property type="entry name" value="C1q"/>
    <property type="match status" value="1"/>
</dbReference>
<sequence>MMAGLRSSALITVLILTFRSYEAVTQTGSCRLVCDPFQGKGSTHELGANGLVIPLSSSGGGPTGPAGPPGKAGPPGPPGPKGQGSLAKGPIAFYVALKEDFGKEDVLKFSTVTTNLGGRYDSSTGTFTCNLAGVYHFSYHIVKSGLSLRADLVLNDHKIVASAVAVDALHTDTASNSAVLQLRAGDRVYVRLNKSDSTLKDSQNLFSTFSGHLLYEL</sequence>
<keyword evidence="5" id="KW-0732">Signal</keyword>
<comment type="subcellular location">
    <subcellularLocation>
        <location evidence="1">Secreted</location>
        <location evidence="1">Extracellular space</location>
        <location evidence="1">Extracellular matrix</location>
    </subcellularLocation>
</comment>
<feature type="chain" id="PRO_5035717374" description="C1q domain-containing protein" evidence="5">
    <location>
        <begin position="24"/>
        <end position="217"/>
    </location>
</feature>
<comment type="caution">
    <text evidence="7">The sequence shown here is derived from an EMBL/GenBank/DDBJ whole genome shotgun (WGS) entry which is preliminary data.</text>
</comment>
<evidence type="ECO:0000256" key="4">
    <source>
        <dbReference type="SAM" id="MobiDB-lite"/>
    </source>
</evidence>
<protein>
    <recommendedName>
        <fullName evidence="6">C1q domain-containing protein</fullName>
    </recommendedName>
</protein>
<organism evidence="7 8">
    <name type="scientific">Silurus meridionalis</name>
    <name type="common">Southern catfish</name>
    <name type="synonym">Silurus soldatovi meridionalis</name>
    <dbReference type="NCBI Taxonomy" id="175797"/>
    <lineage>
        <taxon>Eukaryota</taxon>
        <taxon>Metazoa</taxon>
        <taxon>Chordata</taxon>
        <taxon>Craniata</taxon>
        <taxon>Vertebrata</taxon>
        <taxon>Euteleostomi</taxon>
        <taxon>Actinopterygii</taxon>
        <taxon>Neopterygii</taxon>
        <taxon>Teleostei</taxon>
        <taxon>Ostariophysi</taxon>
        <taxon>Siluriformes</taxon>
        <taxon>Siluridae</taxon>
        <taxon>Silurus</taxon>
    </lineage>
</organism>
<dbReference type="EMBL" id="JABFDY010000023">
    <property type="protein sequence ID" value="KAF7690209.1"/>
    <property type="molecule type" value="Genomic_DNA"/>
</dbReference>
<evidence type="ECO:0000256" key="1">
    <source>
        <dbReference type="ARBA" id="ARBA00004498"/>
    </source>
</evidence>
<keyword evidence="8" id="KW-1185">Reference proteome</keyword>
<dbReference type="PANTHER" id="PTHR15427:SF33">
    <property type="entry name" value="COLLAGEN IV NC1 DOMAIN-CONTAINING PROTEIN"/>
    <property type="match status" value="1"/>
</dbReference>
<dbReference type="Gene3D" id="2.60.120.40">
    <property type="match status" value="1"/>
</dbReference>
<dbReference type="InterPro" id="IPR008983">
    <property type="entry name" value="Tumour_necrosis_fac-like_dom"/>
</dbReference>
<dbReference type="PRINTS" id="PR00007">
    <property type="entry name" value="COMPLEMNTC1Q"/>
</dbReference>
<evidence type="ECO:0000256" key="5">
    <source>
        <dbReference type="SAM" id="SignalP"/>
    </source>
</evidence>
<evidence type="ECO:0000313" key="8">
    <source>
        <dbReference type="Proteomes" id="UP000606274"/>
    </source>
</evidence>
<dbReference type="InterPro" id="IPR001073">
    <property type="entry name" value="C1q_dom"/>
</dbReference>
<evidence type="ECO:0000259" key="6">
    <source>
        <dbReference type="PROSITE" id="PS50871"/>
    </source>
</evidence>
<dbReference type="Proteomes" id="UP000606274">
    <property type="component" value="Unassembled WGS sequence"/>
</dbReference>
<keyword evidence="3" id="KW-0272">Extracellular matrix</keyword>
<dbReference type="OrthoDB" id="6154955at2759"/>
<gene>
    <name evidence="7" type="ORF">HF521_012013</name>
</gene>
<dbReference type="GO" id="GO:0005581">
    <property type="term" value="C:collagen trimer"/>
    <property type="evidence" value="ECO:0007669"/>
    <property type="project" value="UniProtKB-KW"/>
</dbReference>
<dbReference type="SMART" id="SM00110">
    <property type="entry name" value="C1Q"/>
    <property type="match status" value="1"/>
</dbReference>
<feature type="region of interest" description="Disordered" evidence="4">
    <location>
        <begin position="57"/>
        <end position="85"/>
    </location>
</feature>
<feature type="compositionally biased region" description="Pro residues" evidence="4">
    <location>
        <begin position="65"/>
        <end position="80"/>
    </location>
</feature>
<dbReference type="SUPFAM" id="SSF49842">
    <property type="entry name" value="TNF-like"/>
    <property type="match status" value="1"/>
</dbReference>
<feature type="signal peptide" evidence="5">
    <location>
        <begin position="1"/>
        <end position="23"/>
    </location>
</feature>
<dbReference type="PROSITE" id="PS50871">
    <property type="entry name" value="C1Q"/>
    <property type="match status" value="1"/>
</dbReference>
<accession>A0A8T0AFL1</accession>
<evidence type="ECO:0000313" key="7">
    <source>
        <dbReference type="EMBL" id="KAF7690209.1"/>
    </source>
</evidence>
<proteinExistence type="predicted"/>
<evidence type="ECO:0000256" key="2">
    <source>
        <dbReference type="ARBA" id="ARBA00022525"/>
    </source>
</evidence>
<dbReference type="AlphaFoldDB" id="A0A8T0AFL1"/>